<organism evidence="3 4">
    <name type="scientific">Aspergillus ochraceoroseus</name>
    <dbReference type="NCBI Taxonomy" id="138278"/>
    <lineage>
        <taxon>Eukaryota</taxon>
        <taxon>Fungi</taxon>
        <taxon>Dikarya</taxon>
        <taxon>Ascomycota</taxon>
        <taxon>Pezizomycotina</taxon>
        <taxon>Eurotiomycetes</taxon>
        <taxon>Eurotiomycetidae</taxon>
        <taxon>Eurotiales</taxon>
        <taxon>Aspergillaceae</taxon>
        <taxon>Aspergillus</taxon>
        <taxon>Aspergillus subgen. Nidulantes</taxon>
    </lineage>
</organism>
<comment type="caution">
    <text evidence="3">The sequence shown here is derived from an EMBL/GenBank/DDBJ whole genome shotgun (WGS) entry which is preliminary data.</text>
</comment>
<dbReference type="InterPro" id="IPR036249">
    <property type="entry name" value="Thioredoxin-like_sf"/>
</dbReference>
<reference evidence="3 4" key="1">
    <citation type="submission" date="2015-02" db="EMBL/GenBank/DDBJ databases">
        <title>Draft Genome Sequences of Two Closely-Related Aflatoxigenic Aspergillus Species Obtained from the Cote d'Ivoire.</title>
        <authorList>
            <person name="Moore G.G."/>
            <person name="Beltz S.B."/>
            <person name="Mack B.M."/>
        </authorList>
    </citation>
    <scope>NUCLEOTIDE SEQUENCE [LARGE SCALE GENOMIC DNA]</scope>
    <source>
        <strain evidence="3 4">SRRC1432</strain>
    </source>
</reference>
<dbReference type="Gene3D" id="3.40.30.10">
    <property type="entry name" value="Glutaredoxin"/>
    <property type="match status" value="1"/>
</dbReference>
<dbReference type="SUPFAM" id="SSF47616">
    <property type="entry name" value="GST C-terminal domain-like"/>
    <property type="match status" value="1"/>
</dbReference>
<dbReference type="SUPFAM" id="SSF52833">
    <property type="entry name" value="Thioredoxin-like"/>
    <property type="match status" value="1"/>
</dbReference>
<protein>
    <recommendedName>
        <fullName evidence="2">GST N-terminal domain-containing protein</fullName>
    </recommendedName>
</protein>
<keyword evidence="1" id="KW-0472">Membrane</keyword>
<evidence type="ECO:0000256" key="1">
    <source>
        <dbReference type="SAM" id="Phobius"/>
    </source>
</evidence>
<feature type="domain" description="GST N-terminal" evidence="2">
    <location>
        <begin position="16"/>
        <end position="112"/>
    </location>
</feature>
<evidence type="ECO:0000313" key="3">
    <source>
        <dbReference type="EMBL" id="KKK18728.1"/>
    </source>
</evidence>
<evidence type="ECO:0000313" key="4">
    <source>
        <dbReference type="Proteomes" id="UP000034947"/>
    </source>
</evidence>
<dbReference type="Proteomes" id="UP000034947">
    <property type="component" value="Unassembled WGS sequence"/>
</dbReference>
<name>A0A0F8UGR4_9EURO</name>
<proteinExistence type="predicted"/>
<accession>A0A0F8UGR4</accession>
<dbReference type="OrthoDB" id="412788at2759"/>
<dbReference type="InterPro" id="IPR036282">
    <property type="entry name" value="Glutathione-S-Trfase_C_sf"/>
</dbReference>
<dbReference type="InterPro" id="IPR004045">
    <property type="entry name" value="Glutathione_S-Trfase_N"/>
</dbReference>
<keyword evidence="4" id="KW-1185">Reference proteome</keyword>
<gene>
    <name evidence="3" type="ORF">AOCH_002399</name>
</gene>
<dbReference type="AlphaFoldDB" id="A0A0F8UGR4"/>
<feature type="transmembrane region" description="Helical" evidence="1">
    <location>
        <begin position="20"/>
        <end position="40"/>
    </location>
</feature>
<evidence type="ECO:0000259" key="2">
    <source>
        <dbReference type="PROSITE" id="PS50404"/>
    </source>
</evidence>
<dbReference type="PROSITE" id="PS50404">
    <property type="entry name" value="GST_NTER"/>
    <property type="match status" value="1"/>
</dbReference>
<keyword evidence="1" id="KW-1133">Transmembrane helix</keyword>
<sequence>MSMRAWLLKRMRRNHSDPCLYLFPFSIHSIIVRFTIALAVRRTRRFRGSGDLTKLTYRLVNLRRNENLEENFLLEINPRGQVPVLTCKSLASPLTDCLSICHWVCEQNPVLLPASRQATICRLLSQLHETLANNNPNPAVDDLLARNDITPARRYALEYKRDCQRKERERESTQNHNGMTAHTKAFLSEVAKQHHEFSDGGTWIFGDDTGPTVLDAHVVAFIARLIDINLVELVPPQLLPYVETIMALPEWEDAMKGRPTVWSASLGPIEKLQI</sequence>
<dbReference type="Gene3D" id="1.20.1050.10">
    <property type="match status" value="1"/>
</dbReference>
<keyword evidence="1" id="KW-0812">Transmembrane</keyword>
<dbReference type="EMBL" id="JYKN01001846">
    <property type="protein sequence ID" value="KKK18728.1"/>
    <property type="molecule type" value="Genomic_DNA"/>
</dbReference>
<dbReference type="VEuPathDB" id="FungiDB:P175DRAFT_0535999"/>